<dbReference type="GO" id="GO:0005634">
    <property type="term" value="C:nucleus"/>
    <property type="evidence" value="ECO:0007669"/>
    <property type="project" value="UniProtKB-SubCell"/>
</dbReference>
<feature type="compositionally biased region" description="Basic and acidic residues" evidence="10">
    <location>
        <begin position="45"/>
        <end position="54"/>
    </location>
</feature>
<evidence type="ECO:0000256" key="3">
    <source>
        <dbReference type="ARBA" id="ARBA00010410"/>
    </source>
</evidence>
<comment type="subcellular location">
    <subcellularLocation>
        <location evidence="1">Nucleus</location>
    </subcellularLocation>
</comment>
<dbReference type="GO" id="GO:0006412">
    <property type="term" value="P:translation"/>
    <property type="evidence" value="ECO:0007669"/>
    <property type="project" value="InterPro"/>
</dbReference>
<accession>A0A024VH25</accession>
<sequence length="830" mass="98076">MDESKYFSFQIPIPHFSIDSLFNKDEFDFYKIKYKDDASGLSTRSENDNSNDKENQEEECADDESENEKLFMKYLKNIVRKGNKGSSTNWACPEQNEEGERLKEKNDYVEKDKMLEQNNDDDKNDENDELFEENNNNNNNNNNKIDDDDDDDDNNNNNNIDDRNNNNNNIDDRNNNNNNYEDIRLLYKKRRVYNKKNNEMIKKNVHLFEKYPNIPIKKELENQWIYQNVKSTFNIKKVRMNKFKEECDKIRKRLKGKYYDETCGKENFTCENCDGDTCTHDNKTYKKEYIVKYYNYLIKILLSGIRNPNVDEIINHIVYYNCNNWQYKIDMNILKKIADINTNEKKILNRTKCYIEWLPKMENNTFNKYQIIAKLKQKTISKTFKLVCDFNNTLLKVLYINQNLIHKYFSHEKKQIYNNNNNNIMTNLSSNDIFIISVCFYHPIRGIKIAEYEILSNQTLANLTDVFFCFDTSNYGLPKCDGSLYFIDGILYPDLRSNNAVDYSTSILNFYKMKKMKTNFIKYPYKINQDKAILSQIEIPLFKKCCFLHQGTCEHRIVFNNIRQYNKLRDKHLSKYPLRTFKPNISNKYCISCHKNIAQKIVLDSYLLKENPSYMCNNCFDLFLMDKNNQPIDTSMKYFDYIDDILASPGLSIENAIAFSVLIKRIPITLGDFNKFCSDSNKVSQLFLLKPGKVIIILNGRRAGKKAVIVNTYEGQTRERPYSYCLVAGIEKHPLKVNKSMTKKKIVKRSKVKAFIKCINVNHILPTRYQVANDFDIKSLASDDVLKSKNKKKEVKKLGKIFRDKFLEPVNKKTGEVSKDISFLHKKLYF</sequence>
<feature type="compositionally biased region" description="Acidic residues" evidence="10">
    <location>
        <begin position="118"/>
        <end position="132"/>
    </location>
</feature>
<proteinExistence type="inferred from homology"/>
<evidence type="ECO:0000256" key="6">
    <source>
        <dbReference type="ARBA" id="ARBA00023125"/>
    </source>
</evidence>
<comment type="similarity">
    <text evidence="3">Belongs to the SNAPC3/SRD2 family.</text>
</comment>
<keyword evidence="5" id="KW-0805">Transcription regulation</keyword>
<protein>
    <recommendedName>
        <fullName evidence="13">60S ribosomal protein L27</fullName>
    </recommendedName>
</protein>
<evidence type="ECO:0000256" key="9">
    <source>
        <dbReference type="ARBA" id="ARBA00023274"/>
    </source>
</evidence>
<dbReference type="GO" id="GO:0042796">
    <property type="term" value="P:snRNA transcription by RNA polymerase III"/>
    <property type="evidence" value="ECO:0007669"/>
    <property type="project" value="TreeGrafter"/>
</dbReference>
<evidence type="ECO:0000256" key="5">
    <source>
        <dbReference type="ARBA" id="ARBA00023015"/>
    </source>
</evidence>
<dbReference type="SUPFAM" id="SSF50104">
    <property type="entry name" value="Translation proteins SH3-like domain"/>
    <property type="match status" value="1"/>
</dbReference>
<dbReference type="GO" id="GO:0003735">
    <property type="term" value="F:structural constituent of ribosome"/>
    <property type="evidence" value="ECO:0007669"/>
    <property type="project" value="InterPro"/>
</dbReference>
<dbReference type="InterPro" id="IPR041991">
    <property type="entry name" value="Ribosomal_eL27_KOW"/>
</dbReference>
<evidence type="ECO:0008006" key="13">
    <source>
        <dbReference type="Google" id="ProtNLM"/>
    </source>
</evidence>
<feature type="compositionally biased region" description="Basic and acidic residues" evidence="10">
    <location>
        <begin position="160"/>
        <end position="174"/>
    </location>
</feature>
<evidence type="ECO:0000256" key="7">
    <source>
        <dbReference type="ARBA" id="ARBA00023163"/>
    </source>
</evidence>
<evidence type="ECO:0000256" key="1">
    <source>
        <dbReference type="ARBA" id="ARBA00004123"/>
    </source>
</evidence>
<evidence type="ECO:0000313" key="12">
    <source>
        <dbReference type="Proteomes" id="UP000030656"/>
    </source>
</evidence>
<evidence type="ECO:0000256" key="4">
    <source>
        <dbReference type="ARBA" id="ARBA00022980"/>
    </source>
</evidence>
<dbReference type="GO" id="GO:0005840">
    <property type="term" value="C:ribosome"/>
    <property type="evidence" value="ECO:0007669"/>
    <property type="project" value="UniProtKB-KW"/>
</dbReference>
<evidence type="ECO:0000313" key="11">
    <source>
        <dbReference type="EMBL" id="ETW27578.1"/>
    </source>
</evidence>
<dbReference type="GO" id="GO:0019185">
    <property type="term" value="C:snRNA-activating protein complex"/>
    <property type="evidence" value="ECO:0007669"/>
    <property type="project" value="TreeGrafter"/>
</dbReference>
<dbReference type="AlphaFoldDB" id="A0A024VH25"/>
<dbReference type="GO" id="GO:0001046">
    <property type="term" value="F:core promoter sequence-specific DNA binding"/>
    <property type="evidence" value="ECO:0007669"/>
    <property type="project" value="TreeGrafter"/>
</dbReference>
<keyword evidence="8" id="KW-0539">Nucleus</keyword>
<dbReference type="InterPro" id="IPR022042">
    <property type="entry name" value="snRNA-activating_su3"/>
</dbReference>
<comment type="similarity">
    <text evidence="2">Belongs to the eukaryotic ribosomal protein eL27 family.</text>
</comment>
<dbReference type="GO" id="GO:0000978">
    <property type="term" value="F:RNA polymerase II cis-regulatory region sequence-specific DNA binding"/>
    <property type="evidence" value="ECO:0007669"/>
    <property type="project" value="TreeGrafter"/>
</dbReference>
<dbReference type="InterPro" id="IPR038655">
    <property type="entry name" value="Ribosomal_eL27_sf"/>
</dbReference>
<dbReference type="Gene3D" id="2.30.30.770">
    <property type="match status" value="1"/>
</dbReference>
<keyword evidence="6" id="KW-0238">DNA-binding</keyword>
<dbReference type="Pfam" id="PF01777">
    <property type="entry name" value="Ribosomal_L27e"/>
    <property type="match status" value="1"/>
</dbReference>
<reference evidence="11 12" key="2">
    <citation type="submission" date="2013-02" db="EMBL/GenBank/DDBJ databases">
        <title>The Genome Sequence of Plasmodium falciparum FCH/4.</title>
        <authorList>
            <consortium name="The Broad Institute Genome Sequencing Platform"/>
            <consortium name="The Broad Institute Genome Sequencing Center for Infectious Disease"/>
            <person name="Neafsey D."/>
            <person name="Cheeseman I."/>
            <person name="Volkman S."/>
            <person name="Adams J."/>
            <person name="Walker B."/>
            <person name="Young S.K."/>
            <person name="Zeng Q."/>
            <person name="Gargeya S."/>
            <person name="Fitzgerald M."/>
            <person name="Haas B."/>
            <person name="Abouelleil A."/>
            <person name="Alvarado L."/>
            <person name="Arachchi H.M."/>
            <person name="Berlin A.M."/>
            <person name="Chapman S.B."/>
            <person name="Dewar J."/>
            <person name="Goldberg J."/>
            <person name="Griggs A."/>
            <person name="Gujja S."/>
            <person name="Hansen M."/>
            <person name="Howarth C."/>
            <person name="Imamovic A."/>
            <person name="Larimer J."/>
            <person name="McCowan C."/>
            <person name="Murphy C."/>
            <person name="Neiman D."/>
            <person name="Pearson M."/>
            <person name="Priest M."/>
            <person name="Roberts A."/>
            <person name="Saif S."/>
            <person name="Shea T."/>
            <person name="Sisk P."/>
            <person name="Sykes S."/>
            <person name="Wortman J."/>
            <person name="Nusbaum C."/>
            <person name="Birren B."/>
        </authorList>
    </citation>
    <scope>NUCLEOTIDE SEQUENCE [LARGE SCALE GENOMIC DNA]</scope>
    <source>
        <strain evidence="11 12">FCH/4</strain>
    </source>
</reference>
<dbReference type="CDD" id="cd06090">
    <property type="entry name" value="KOW_RPL27"/>
    <property type="match status" value="1"/>
</dbReference>
<dbReference type="GO" id="GO:0001006">
    <property type="term" value="F:RNA polymerase III type 3 promoter sequence-specific DNA binding"/>
    <property type="evidence" value="ECO:0007669"/>
    <property type="project" value="TreeGrafter"/>
</dbReference>
<dbReference type="EMBL" id="KI928065">
    <property type="protein sequence ID" value="ETW27578.1"/>
    <property type="molecule type" value="Genomic_DNA"/>
</dbReference>
<name>A0A024VH25_PLAFA</name>
<keyword evidence="9" id="KW-0687">Ribonucleoprotein</keyword>
<dbReference type="GO" id="GO:0042795">
    <property type="term" value="P:snRNA transcription by RNA polymerase II"/>
    <property type="evidence" value="ECO:0007669"/>
    <property type="project" value="TreeGrafter"/>
</dbReference>
<dbReference type="GO" id="GO:0003681">
    <property type="term" value="F:bent DNA binding"/>
    <property type="evidence" value="ECO:0007669"/>
    <property type="project" value="TreeGrafter"/>
</dbReference>
<reference evidence="11 12" key="1">
    <citation type="submission" date="2013-02" db="EMBL/GenBank/DDBJ databases">
        <title>The Genome Annotation of Plasmodium falciparum FCH/4.</title>
        <authorList>
            <consortium name="The Broad Institute Genome Sequencing Platform"/>
            <consortium name="The Broad Institute Genome Sequencing Center for Infectious Disease"/>
            <person name="Neafsey D."/>
            <person name="Hoffman S."/>
            <person name="Volkman S."/>
            <person name="Rosenthal P."/>
            <person name="Walker B."/>
            <person name="Young S.K."/>
            <person name="Zeng Q."/>
            <person name="Gargeya S."/>
            <person name="Fitzgerald M."/>
            <person name="Haas B."/>
            <person name="Abouelleil A."/>
            <person name="Allen A.W."/>
            <person name="Alvarado L."/>
            <person name="Arachchi H.M."/>
            <person name="Berlin A.M."/>
            <person name="Chapman S.B."/>
            <person name="Gainer-Dewar J."/>
            <person name="Goldberg J."/>
            <person name="Griggs A."/>
            <person name="Gujja S."/>
            <person name="Hansen M."/>
            <person name="Howarth C."/>
            <person name="Imamovic A."/>
            <person name="Ireland A."/>
            <person name="Larimer J."/>
            <person name="McCowan C."/>
            <person name="Murphy C."/>
            <person name="Pearson M."/>
            <person name="Poon T.W."/>
            <person name="Priest M."/>
            <person name="Roberts A."/>
            <person name="Saif S."/>
            <person name="Shea T."/>
            <person name="Sisk P."/>
            <person name="Sykes S."/>
            <person name="Wortman J."/>
            <person name="Nusbaum C."/>
            <person name="Birren B."/>
        </authorList>
    </citation>
    <scope>NUCLEOTIDE SEQUENCE [LARGE SCALE GENOMIC DNA]</scope>
    <source>
        <strain evidence="11 12">FCH/4</strain>
    </source>
</reference>
<evidence type="ECO:0000256" key="2">
    <source>
        <dbReference type="ARBA" id="ARBA00009124"/>
    </source>
</evidence>
<dbReference type="InterPro" id="IPR008991">
    <property type="entry name" value="Translation_prot_SH3-like_sf"/>
</dbReference>
<feature type="compositionally biased region" description="Low complexity" evidence="10">
    <location>
        <begin position="133"/>
        <end position="143"/>
    </location>
</feature>
<feature type="region of interest" description="Disordered" evidence="10">
    <location>
        <begin position="38"/>
        <end position="66"/>
    </location>
</feature>
<dbReference type="Pfam" id="PF12251">
    <property type="entry name" value="SNAPC3"/>
    <property type="match status" value="1"/>
</dbReference>
<keyword evidence="4" id="KW-0689">Ribosomal protein</keyword>
<dbReference type="GO" id="GO:1990904">
    <property type="term" value="C:ribonucleoprotein complex"/>
    <property type="evidence" value="ECO:0007669"/>
    <property type="project" value="UniProtKB-KW"/>
</dbReference>
<feature type="compositionally biased region" description="Acidic residues" evidence="10">
    <location>
        <begin position="55"/>
        <end position="66"/>
    </location>
</feature>
<dbReference type="PANTHER" id="PTHR13421">
    <property type="entry name" value="SNRNA-ACTIVATING PROTEIN COMPLEX SUBUNIT 3"/>
    <property type="match status" value="1"/>
</dbReference>
<gene>
    <name evidence="11" type="ORF">PFFCH_05028</name>
</gene>
<keyword evidence="7" id="KW-0804">Transcription</keyword>
<organism evidence="11 12">
    <name type="scientific">Plasmodium falciparum FCH/4</name>
    <dbReference type="NCBI Taxonomy" id="1036724"/>
    <lineage>
        <taxon>Eukaryota</taxon>
        <taxon>Sar</taxon>
        <taxon>Alveolata</taxon>
        <taxon>Apicomplexa</taxon>
        <taxon>Aconoidasida</taxon>
        <taxon>Haemosporida</taxon>
        <taxon>Plasmodiidae</taxon>
        <taxon>Plasmodium</taxon>
        <taxon>Plasmodium (Laverania)</taxon>
    </lineage>
</organism>
<evidence type="ECO:0000256" key="8">
    <source>
        <dbReference type="ARBA" id="ARBA00023242"/>
    </source>
</evidence>
<dbReference type="PANTHER" id="PTHR13421:SF16">
    <property type="entry name" value="SNRNA-ACTIVATING PROTEIN COMPLEX SUBUNIT 3"/>
    <property type="match status" value="1"/>
</dbReference>
<dbReference type="InterPro" id="IPR001141">
    <property type="entry name" value="Ribosomal_eL27"/>
</dbReference>
<dbReference type="Proteomes" id="UP000030656">
    <property type="component" value="Unassembled WGS sequence"/>
</dbReference>
<feature type="region of interest" description="Disordered" evidence="10">
    <location>
        <begin position="83"/>
        <end position="178"/>
    </location>
</feature>
<dbReference type="OrthoDB" id="46583at2759"/>
<feature type="compositionally biased region" description="Basic and acidic residues" evidence="10">
    <location>
        <begin position="98"/>
        <end position="115"/>
    </location>
</feature>
<evidence type="ECO:0000256" key="10">
    <source>
        <dbReference type="SAM" id="MobiDB-lite"/>
    </source>
</evidence>